<reference evidence="1 2" key="1">
    <citation type="journal article" date="2019" name="Commun. Biol.">
        <title>The bagworm genome reveals a unique fibroin gene that provides high tensile strength.</title>
        <authorList>
            <person name="Kono N."/>
            <person name="Nakamura H."/>
            <person name="Ohtoshi R."/>
            <person name="Tomita M."/>
            <person name="Numata K."/>
            <person name="Arakawa K."/>
        </authorList>
    </citation>
    <scope>NUCLEOTIDE SEQUENCE [LARGE SCALE GENOMIC DNA]</scope>
</reference>
<protein>
    <submittedName>
        <fullName evidence="1">Uncharacterized protein</fullName>
    </submittedName>
</protein>
<dbReference type="AlphaFoldDB" id="A0A4C1XTD7"/>
<gene>
    <name evidence="1" type="ORF">EVAR_38813_1</name>
</gene>
<evidence type="ECO:0000313" key="2">
    <source>
        <dbReference type="Proteomes" id="UP000299102"/>
    </source>
</evidence>
<keyword evidence="2" id="KW-1185">Reference proteome</keyword>
<sequence>MTLPSFQYSFVYCDVYRETPRTRRGSRPCSITIHGLYKYRRAERRPSRNYIALSRFCAPFTKQEYRPSADPLTAACFTLMKTDGY</sequence>
<evidence type="ECO:0000313" key="1">
    <source>
        <dbReference type="EMBL" id="GBP65475.1"/>
    </source>
</evidence>
<name>A0A4C1XTD7_EUMVA</name>
<organism evidence="1 2">
    <name type="scientific">Eumeta variegata</name>
    <name type="common">Bagworm moth</name>
    <name type="synonym">Eumeta japonica</name>
    <dbReference type="NCBI Taxonomy" id="151549"/>
    <lineage>
        <taxon>Eukaryota</taxon>
        <taxon>Metazoa</taxon>
        <taxon>Ecdysozoa</taxon>
        <taxon>Arthropoda</taxon>
        <taxon>Hexapoda</taxon>
        <taxon>Insecta</taxon>
        <taxon>Pterygota</taxon>
        <taxon>Neoptera</taxon>
        <taxon>Endopterygota</taxon>
        <taxon>Lepidoptera</taxon>
        <taxon>Glossata</taxon>
        <taxon>Ditrysia</taxon>
        <taxon>Tineoidea</taxon>
        <taxon>Psychidae</taxon>
        <taxon>Oiketicinae</taxon>
        <taxon>Eumeta</taxon>
    </lineage>
</organism>
<dbReference type="Proteomes" id="UP000299102">
    <property type="component" value="Unassembled WGS sequence"/>
</dbReference>
<comment type="caution">
    <text evidence="1">The sequence shown here is derived from an EMBL/GenBank/DDBJ whole genome shotgun (WGS) entry which is preliminary data.</text>
</comment>
<accession>A0A4C1XTD7</accession>
<dbReference type="EMBL" id="BGZK01000930">
    <property type="protein sequence ID" value="GBP65475.1"/>
    <property type="molecule type" value="Genomic_DNA"/>
</dbReference>
<proteinExistence type="predicted"/>